<keyword evidence="1" id="KW-1133">Transmembrane helix</keyword>
<evidence type="ECO:0000313" key="2">
    <source>
        <dbReference type="EMBL" id="KRG72279.1"/>
    </source>
</evidence>
<evidence type="ECO:0008006" key="4">
    <source>
        <dbReference type="Google" id="ProtNLM"/>
    </source>
</evidence>
<name>A0A0R0D1S7_9GAMM</name>
<dbReference type="EMBL" id="LDJK01000074">
    <property type="protein sequence ID" value="KRG72279.1"/>
    <property type="molecule type" value="Genomic_DNA"/>
</dbReference>
<comment type="caution">
    <text evidence="2">The sequence shown here is derived from an EMBL/GenBank/DDBJ whole genome shotgun (WGS) entry which is preliminary data.</text>
</comment>
<protein>
    <recommendedName>
        <fullName evidence="4">Transmembrane protein</fullName>
    </recommendedName>
</protein>
<feature type="transmembrane region" description="Helical" evidence="1">
    <location>
        <begin position="97"/>
        <end position="115"/>
    </location>
</feature>
<dbReference type="AlphaFoldDB" id="A0A0R0D1S7"/>
<gene>
    <name evidence="2" type="ORF">ABB28_14630</name>
</gene>
<keyword evidence="1" id="KW-0812">Transmembrane</keyword>
<reference evidence="2 3" key="1">
    <citation type="submission" date="2015-05" db="EMBL/GenBank/DDBJ databases">
        <title>Genome sequencing and analysis of members of genus Stenotrophomonas.</title>
        <authorList>
            <person name="Patil P.P."/>
            <person name="Midha S."/>
            <person name="Patil P.B."/>
        </authorList>
    </citation>
    <scope>NUCLEOTIDE SEQUENCE [LARGE SCALE GENOMIC DNA]</scope>
    <source>
        <strain evidence="2 3">DSM 21508</strain>
    </source>
</reference>
<dbReference type="PATRIC" id="fig|517011.3.peg.2984"/>
<sequence length="156" mass="16175">MTERQRRPLWAPLPFLALARQGLHCCTVTLASFMDGLMIRAPDPAVSIPLQAIAVTRPLGAAETGALLPVRLGNTALPGAAGGVAPTATGAVSWRRILVAVGTLVALGSVAYWTFGQPVFSIGSRSHGRAPAPGPSGGTRGVDWEAMDRILRKSVG</sequence>
<proteinExistence type="predicted"/>
<keyword evidence="3" id="KW-1185">Reference proteome</keyword>
<keyword evidence="1" id="KW-0472">Membrane</keyword>
<evidence type="ECO:0000256" key="1">
    <source>
        <dbReference type="SAM" id="Phobius"/>
    </source>
</evidence>
<accession>A0A0R0D1S7</accession>
<dbReference type="Proteomes" id="UP000051386">
    <property type="component" value="Unassembled WGS sequence"/>
</dbReference>
<organism evidence="2 3">
    <name type="scientific">Stenotrophomonas chelatiphaga</name>
    <dbReference type="NCBI Taxonomy" id="517011"/>
    <lineage>
        <taxon>Bacteria</taxon>
        <taxon>Pseudomonadati</taxon>
        <taxon>Pseudomonadota</taxon>
        <taxon>Gammaproteobacteria</taxon>
        <taxon>Lysobacterales</taxon>
        <taxon>Lysobacteraceae</taxon>
        <taxon>Stenotrophomonas</taxon>
    </lineage>
</organism>
<evidence type="ECO:0000313" key="3">
    <source>
        <dbReference type="Proteomes" id="UP000051386"/>
    </source>
</evidence>